<keyword evidence="7" id="KW-1185">Reference proteome</keyword>
<evidence type="ECO:0000256" key="2">
    <source>
        <dbReference type="ARBA" id="ARBA00009444"/>
    </source>
</evidence>
<protein>
    <recommendedName>
        <fullName evidence="5">Cysteine-rich transmembrane domain-containing protein</fullName>
    </recommendedName>
</protein>
<proteinExistence type="inferred from homology"/>
<evidence type="ECO:0000256" key="4">
    <source>
        <dbReference type="SAM" id="MobiDB-lite"/>
    </source>
</evidence>
<keyword evidence="3" id="KW-0472">Membrane</keyword>
<feature type="domain" description="Cysteine-rich transmembrane" evidence="5">
    <location>
        <begin position="54"/>
        <end position="84"/>
    </location>
</feature>
<name>S8C1Y6_9LAMI</name>
<evidence type="ECO:0000313" key="6">
    <source>
        <dbReference type="EMBL" id="EPS58421.1"/>
    </source>
</evidence>
<feature type="compositionally biased region" description="Polar residues" evidence="4">
    <location>
        <begin position="1"/>
        <end position="15"/>
    </location>
</feature>
<dbReference type="EMBL" id="AUSU01009237">
    <property type="protein sequence ID" value="EPS58421.1"/>
    <property type="molecule type" value="Genomic_DNA"/>
</dbReference>
<dbReference type="Pfam" id="PF12734">
    <property type="entry name" value="CYSTM"/>
    <property type="match status" value="1"/>
</dbReference>
<evidence type="ECO:0000256" key="3">
    <source>
        <dbReference type="ARBA" id="ARBA00023136"/>
    </source>
</evidence>
<evidence type="ECO:0000313" key="7">
    <source>
        <dbReference type="Proteomes" id="UP000015453"/>
    </source>
</evidence>
<dbReference type="Proteomes" id="UP000015453">
    <property type="component" value="Unassembled WGS sequence"/>
</dbReference>
<comment type="similarity">
    <text evidence="2">Belongs to the CYSTM1 family.</text>
</comment>
<dbReference type="InterPro" id="IPR028144">
    <property type="entry name" value="CYSTM_dom"/>
</dbReference>
<reference evidence="6 7" key="1">
    <citation type="journal article" date="2013" name="BMC Genomics">
        <title>The miniature genome of a carnivorous plant Genlisea aurea contains a low number of genes and short non-coding sequences.</title>
        <authorList>
            <person name="Leushkin E.V."/>
            <person name="Sutormin R.A."/>
            <person name="Nabieva E.R."/>
            <person name="Penin A.A."/>
            <person name="Kondrashov A.S."/>
            <person name="Logacheva M.D."/>
        </authorList>
    </citation>
    <scope>NUCLEOTIDE SEQUENCE [LARGE SCALE GENOMIC DNA]</scope>
</reference>
<dbReference type="AlphaFoldDB" id="S8C1Y6"/>
<comment type="caution">
    <text evidence="6">The sequence shown here is derived from an EMBL/GenBank/DDBJ whole genome shotgun (WGS) entry which is preliminary data.</text>
</comment>
<feature type="region of interest" description="Disordered" evidence="4">
    <location>
        <begin position="1"/>
        <end position="33"/>
    </location>
</feature>
<gene>
    <name evidence="6" type="ORF">M569_16394</name>
</gene>
<evidence type="ECO:0000259" key="5">
    <source>
        <dbReference type="Pfam" id="PF12734"/>
    </source>
</evidence>
<comment type="subcellular location">
    <subcellularLocation>
        <location evidence="1">Membrane</location>
    </subcellularLocation>
</comment>
<evidence type="ECO:0000256" key="1">
    <source>
        <dbReference type="ARBA" id="ARBA00004370"/>
    </source>
</evidence>
<feature type="compositionally biased region" description="Pro residues" evidence="4">
    <location>
        <begin position="17"/>
        <end position="31"/>
    </location>
</feature>
<sequence length="85" mass="9641">MNYQHTHQGPFSSYPTAEPPPLFPPPPPMPMPAAYHQNPGYGGYGPSPVQHIQHQRYDEDYYNTSLLRTCLAAICCCCLFEECCY</sequence>
<accession>S8C1Y6</accession>
<organism evidence="6 7">
    <name type="scientific">Genlisea aurea</name>
    <dbReference type="NCBI Taxonomy" id="192259"/>
    <lineage>
        <taxon>Eukaryota</taxon>
        <taxon>Viridiplantae</taxon>
        <taxon>Streptophyta</taxon>
        <taxon>Embryophyta</taxon>
        <taxon>Tracheophyta</taxon>
        <taxon>Spermatophyta</taxon>
        <taxon>Magnoliopsida</taxon>
        <taxon>eudicotyledons</taxon>
        <taxon>Gunneridae</taxon>
        <taxon>Pentapetalae</taxon>
        <taxon>asterids</taxon>
        <taxon>lamiids</taxon>
        <taxon>Lamiales</taxon>
        <taxon>Lentibulariaceae</taxon>
        <taxon>Genlisea</taxon>
    </lineage>
</organism>